<dbReference type="EMBL" id="MSCJ01000001">
    <property type="protein sequence ID" value="PQJ66531.1"/>
    <property type="molecule type" value="Genomic_DNA"/>
</dbReference>
<comment type="similarity">
    <text evidence="2 13">Belongs to the TorC/TorY family.</text>
</comment>
<feature type="binding site" description="covalent" evidence="14">
    <location>
        <position position="332"/>
    </location>
    <ligand>
        <name>heme</name>
        <dbReference type="ChEBI" id="CHEBI:30413"/>
        <label>5</label>
    </ligand>
</feature>
<evidence type="ECO:0000256" key="15">
    <source>
        <dbReference type="PIRSR" id="PIRSR000014-2"/>
    </source>
</evidence>
<dbReference type="PANTHER" id="PTHR30333:SF2">
    <property type="entry name" value="CYTOCHROME C-TYPE PROTEIN TORC"/>
    <property type="match status" value="1"/>
</dbReference>
<dbReference type="PIRSF" id="PIRSF000014">
    <property type="entry name" value="4_hem_cytch_TorC"/>
    <property type="match status" value="1"/>
</dbReference>
<evidence type="ECO:0000256" key="2">
    <source>
        <dbReference type="ARBA" id="ARBA00006417"/>
    </source>
</evidence>
<dbReference type="InterPro" id="IPR051174">
    <property type="entry name" value="Cytochrome_c-type_ET"/>
</dbReference>
<feature type="binding site" description="covalent" evidence="14">
    <location>
        <position position="174"/>
    </location>
    <ligand>
        <name>heme</name>
        <dbReference type="ChEBI" id="CHEBI:30413"/>
        <label>4</label>
    </ligand>
</feature>
<keyword evidence="7" id="KW-0812">Transmembrane</keyword>
<comment type="subcellular location">
    <subcellularLocation>
        <location evidence="1">Cell inner membrane</location>
        <topology evidence="1">Single-pass type II membrane protein</topology>
    </subcellularLocation>
</comment>
<keyword evidence="8 13" id="KW-0479">Metal-binding</keyword>
<evidence type="ECO:0000313" key="18">
    <source>
        <dbReference type="Proteomes" id="UP000238730"/>
    </source>
</evidence>
<dbReference type="InterPro" id="IPR005126">
    <property type="entry name" value="NapC/NirT_cyt_c_N"/>
</dbReference>
<sequence length="392" mass="43529">MKKLWHFLIKPSSRYSVLAIAVVCVLITLAGVFTFHKSIEFTSTNEFCTACHSMKENYNEYKTSIHFKNAYGVRAQCRDCHIPENNPIAFMKAKLGGIGDIYSEFIGKDIDTPKKFEENRLRMAQNVWKMMKDTNSATCKSCHSYSAMDHAKQSPAAAAAMTGAAAKDMNCIECHKGIAHQLPHINNDFQATFKQLSINAAKAPEATTLYSLTSKQLFVKDAASDDAQGQLYPASEVKVVGQSGDMLKVELTGWEIKGSTTGMLVQDMAKQIQIASIAPELQKTQKVLNTQTATDGQVWQQVQVAAWMTQRDMLASIKPIWGYGKEILDSSCNQCHATPDPKHLTANAWVDGLKAMQQYYKLDKNEERVLLKYLQAHAKDAPAETAAEQATE</sequence>
<dbReference type="Pfam" id="PF03264">
    <property type="entry name" value="Cytochrom_NNT"/>
    <property type="match status" value="1"/>
</dbReference>
<evidence type="ECO:0000256" key="6">
    <source>
        <dbReference type="ARBA" id="ARBA00022617"/>
    </source>
</evidence>
<keyword evidence="10" id="KW-1133">Transmembrane helix</keyword>
<evidence type="ECO:0000256" key="4">
    <source>
        <dbReference type="ARBA" id="ARBA00022475"/>
    </source>
</evidence>
<gene>
    <name evidence="17" type="ORF">BTO08_03355</name>
</gene>
<feature type="binding site" description="axial binding residue" evidence="15">
    <location>
        <position position="143"/>
    </location>
    <ligand>
        <name>heme</name>
        <dbReference type="ChEBI" id="CHEBI:30413"/>
        <label>3</label>
    </ligand>
    <ligandPart>
        <name>Fe</name>
        <dbReference type="ChEBI" id="CHEBI:18248"/>
    </ligandPart>
</feature>
<name>A0A2S7VWU2_PHOAN</name>
<dbReference type="InterPro" id="IPR009154">
    <property type="entry name" value="Membr-bd_4haem_cyt_TorC"/>
</dbReference>
<dbReference type="GO" id="GO:0009061">
    <property type="term" value="P:anaerobic respiration"/>
    <property type="evidence" value="ECO:0007669"/>
    <property type="project" value="TreeGrafter"/>
</dbReference>
<feature type="binding site" description="axial binding residue" evidence="15">
    <location>
        <position position="336"/>
    </location>
    <ligand>
        <name>heme</name>
        <dbReference type="ChEBI" id="CHEBI:30413"/>
        <label>5</label>
    </ligand>
    <ligandPart>
        <name>Fe</name>
        <dbReference type="ChEBI" id="CHEBI:18248"/>
    </ligandPart>
</feature>
<feature type="binding site" description="covalent" evidence="14">
    <location>
        <position position="48"/>
    </location>
    <ligand>
        <name>heme</name>
        <dbReference type="ChEBI" id="CHEBI:30413"/>
        <label>1</label>
    </ligand>
</feature>
<keyword evidence="3 13" id="KW-0813">Transport</keyword>
<feature type="binding site" description="axial binding residue" evidence="15">
    <location>
        <position position="175"/>
    </location>
    <ligand>
        <name>heme</name>
        <dbReference type="ChEBI" id="CHEBI:30413"/>
        <label>4</label>
    </ligand>
    <ligandPart>
        <name>Fe</name>
        <dbReference type="ChEBI" id="CHEBI:18248"/>
    </ligandPart>
</feature>
<dbReference type="AlphaFoldDB" id="A0A2S7VWU2"/>
<organism evidence="17 18">
    <name type="scientific">Photobacterium angustum</name>
    <dbReference type="NCBI Taxonomy" id="661"/>
    <lineage>
        <taxon>Bacteria</taxon>
        <taxon>Pseudomonadati</taxon>
        <taxon>Pseudomonadota</taxon>
        <taxon>Gammaproteobacteria</taxon>
        <taxon>Vibrionales</taxon>
        <taxon>Vibrionaceae</taxon>
        <taxon>Photobacterium</taxon>
    </lineage>
</organism>
<comment type="PTM">
    <text evidence="14">Binds 5 heme groups per subunit.</text>
</comment>
<dbReference type="GO" id="GO:0005886">
    <property type="term" value="C:plasma membrane"/>
    <property type="evidence" value="ECO:0007669"/>
    <property type="project" value="UniProtKB-SubCell"/>
</dbReference>
<feature type="binding site" description="covalent" evidence="14">
    <location>
        <position position="51"/>
    </location>
    <ligand>
        <name>heme</name>
        <dbReference type="ChEBI" id="CHEBI:30413"/>
        <label>1</label>
    </ligand>
</feature>
<protein>
    <recommendedName>
        <fullName evidence="13">Cytochrome c-type protein</fullName>
    </recommendedName>
</protein>
<evidence type="ECO:0000256" key="10">
    <source>
        <dbReference type="ARBA" id="ARBA00022989"/>
    </source>
</evidence>
<evidence type="ECO:0000256" key="11">
    <source>
        <dbReference type="ARBA" id="ARBA00023004"/>
    </source>
</evidence>
<dbReference type="GO" id="GO:0005506">
    <property type="term" value="F:iron ion binding"/>
    <property type="evidence" value="ECO:0007669"/>
    <property type="project" value="UniProtKB-UniRule"/>
</dbReference>
<dbReference type="Proteomes" id="UP000238730">
    <property type="component" value="Unassembled WGS sequence"/>
</dbReference>
<evidence type="ECO:0000256" key="9">
    <source>
        <dbReference type="ARBA" id="ARBA00022982"/>
    </source>
</evidence>
<evidence type="ECO:0000256" key="12">
    <source>
        <dbReference type="ARBA" id="ARBA00023136"/>
    </source>
</evidence>
<feature type="binding site" description="covalent" evidence="14">
    <location>
        <position position="139"/>
    </location>
    <ligand>
        <name>heme</name>
        <dbReference type="ChEBI" id="CHEBI:30413"/>
        <label>3</label>
    </ligand>
</feature>
<proteinExistence type="inferred from homology"/>
<evidence type="ECO:0000313" key="17">
    <source>
        <dbReference type="EMBL" id="PQJ66531.1"/>
    </source>
</evidence>
<feature type="binding site" description="covalent" evidence="14">
    <location>
        <position position="77"/>
    </location>
    <ligand>
        <name>heme</name>
        <dbReference type="ChEBI" id="CHEBI:30413"/>
        <label>2</label>
    </ligand>
</feature>
<evidence type="ECO:0000256" key="7">
    <source>
        <dbReference type="ARBA" id="ARBA00022692"/>
    </source>
</evidence>
<evidence type="ECO:0000256" key="14">
    <source>
        <dbReference type="PIRSR" id="PIRSR000014-1"/>
    </source>
</evidence>
<keyword evidence="6 13" id="KW-0349">Heme</keyword>
<feature type="binding site" description="covalent" evidence="14">
    <location>
        <position position="171"/>
    </location>
    <ligand>
        <name>heme</name>
        <dbReference type="ChEBI" id="CHEBI:30413"/>
        <label>4</label>
    </ligand>
</feature>
<dbReference type="GO" id="GO:0009055">
    <property type="term" value="F:electron transfer activity"/>
    <property type="evidence" value="ECO:0007669"/>
    <property type="project" value="UniProtKB-UniRule"/>
</dbReference>
<feature type="binding site" description="covalent" evidence="14">
    <location>
        <position position="80"/>
    </location>
    <ligand>
        <name>heme</name>
        <dbReference type="ChEBI" id="CHEBI:30413"/>
        <label>2</label>
    </ligand>
</feature>
<dbReference type="GO" id="GO:0020037">
    <property type="term" value="F:heme binding"/>
    <property type="evidence" value="ECO:0007669"/>
    <property type="project" value="UniProtKB-UniRule"/>
</dbReference>
<dbReference type="RefSeq" id="WP_005368636.1">
    <property type="nucleotide sequence ID" value="NZ_JAKJTG010000010.1"/>
</dbReference>
<dbReference type="InterPro" id="IPR038266">
    <property type="entry name" value="NapC/NirT_cytc_sf"/>
</dbReference>
<feature type="binding site" description="covalent" evidence="14">
    <location>
        <position position="335"/>
    </location>
    <ligand>
        <name>heme</name>
        <dbReference type="ChEBI" id="CHEBI:30413"/>
        <label>5</label>
    </ligand>
</feature>
<evidence type="ECO:0000256" key="1">
    <source>
        <dbReference type="ARBA" id="ARBA00004249"/>
    </source>
</evidence>
<feature type="binding site" description="axial binding residue" evidence="15">
    <location>
        <position position="81"/>
    </location>
    <ligand>
        <name>heme</name>
        <dbReference type="ChEBI" id="CHEBI:30413"/>
        <label>2</label>
    </ligand>
    <ligandPart>
        <name>Fe</name>
        <dbReference type="ChEBI" id="CHEBI:18248"/>
    </ligandPart>
</feature>
<keyword evidence="12 13" id="KW-0472">Membrane</keyword>
<keyword evidence="5 13" id="KW-0997">Cell inner membrane</keyword>
<dbReference type="GO" id="GO:0009276">
    <property type="term" value="C:Gram-negative-bacterium-type cell wall"/>
    <property type="evidence" value="ECO:0007669"/>
    <property type="project" value="UniProtKB-UniRule"/>
</dbReference>
<dbReference type="InterPro" id="IPR036280">
    <property type="entry name" value="Multihaem_cyt_sf"/>
</dbReference>
<evidence type="ECO:0000256" key="5">
    <source>
        <dbReference type="ARBA" id="ARBA00022519"/>
    </source>
</evidence>
<dbReference type="PANTHER" id="PTHR30333">
    <property type="entry name" value="CYTOCHROME C-TYPE PROTEIN"/>
    <property type="match status" value="1"/>
</dbReference>
<keyword evidence="4 13" id="KW-1003">Cell membrane</keyword>
<dbReference type="OrthoDB" id="9782159at2"/>
<keyword evidence="11 13" id="KW-0408">Iron</keyword>
<dbReference type="NCBIfam" id="NF011606">
    <property type="entry name" value="PRK15032.1"/>
    <property type="match status" value="1"/>
</dbReference>
<keyword evidence="9 13" id="KW-0249">Electron transport</keyword>
<feature type="domain" description="NapC/NirT cytochrome c N-terminal" evidence="16">
    <location>
        <begin position="11"/>
        <end position="184"/>
    </location>
</feature>
<evidence type="ECO:0000256" key="8">
    <source>
        <dbReference type="ARBA" id="ARBA00022723"/>
    </source>
</evidence>
<accession>A0A2S7VWU2</accession>
<dbReference type="FunFam" id="1.10.3820.10:FF:000001">
    <property type="entry name" value="Cytochrome c-type protein"/>
    <property type="match status" value="1"/>
</dbReference>
<dbReference type="SUPFAM" id="SSF48695">
    <property type="entry name" value="Multiheme cytochromes"/>
    <property type="match status" value="1"/>
</dbReference>
<evidence type="ECO:0000256" key="3">
    <source>
        <dbReference type="ARBA" id="ARBA00022448"/>
    </source>
</evidence>
<feature type="binding site" description="axial binding residue" evidence="15">
    <location>
        <position position="52"/>
    </location>
    <ligand>
        <name>heme</name>
        <dbReference type="ChEBI" id="CHEBI:30413"/>
        <label>1</label>
    </ligand>
    <ligandPart>
        <name>Fe</name>
        <dbReference type="ChEBI" id="CHEBI:18248"/>
    </ligandPart>
</feature>
<evidence type="ECO:0000259" key="16">
    <source>
        <dbReference type="Pfam" id="PF03264"/>
    </source>
</evidence>
<evidence type="ECO:0000256" key="13">
    <source>
        <dbReference type="PIRNR" id="PIRNR000014"/>
    </source>
</evidence>
<feature type="binding site" description="covalent" evidence="14">
    <location>
        <position position="142"/>
    </location>
    <ligand>
        <name>heme</name>
        <dbReference type="ChEBI" id="CHEBI:30413"/>
        <label>3</label>
    </ligand>
</feature>
<comment type="caution">
    <text evidence="17">The sequence shown here is derived from an EMBL/GenBank/DDBJ whole genome shotgun (WGS) entry which is preliminary data.</text>
</comment>
<reference evidence="17 18" key="1">
    <citation type="submission" date="2016-12" db="EMBL/GenBank/DDBJ databases">
        <title>Diversity of luminous bacteria.</title>
        <authorList>
            <person name="Yoshizawa S."/>
            <person name="Kogure K."/>
        </authorList>
    </citation>
    <scope>NUCLEOTIDE SEQUENCE [LARGE SCALE GENOMIC DNA]</scope>
    <source>
        <strain evidence="17 18">LC1-200</strain>
    </source>
</reference>
<dbReference type="Gene3D" id="1.10.3820.10">
    <property type="entry name" value="Di-heme elbow motif domain"/>
    <property type="match status" value="1"/>
</dbReference>